<feature type="region of interest" description="Disordered" evidence="1">
    <location>
        <begin position="1"/>
        <end position="25"/>
    </location>
</feature>
<proteinExistence type="predicted"/>
<name>A0ABP5GLT6_9ACTN</name>
<gene>
    <name evidence="2" type="ORF">GCM10009839_59350</name>
</gene>
<accession>A0ABP5GLT6</accession>
<dbReference type="RefSeq" id="WP_344668971.1">
    <property type="nucleotide sequence ID" value="NZ_BAAAQN010000042.1"/>
</dbReference>
<dbReference type="EMBL" id="BAAAQN010000042">
    <property type="protein sequence ID" value="GAA2046861.1"/>
    <property type="molecule type" value="Genomic_DNA"/>
</dbReference>
<evidence type="ECO:0000256" key="1">
    <source>
        <dbReference type="SAM" id="MobiDB-lite"/>
    </source>
</evidence>
<evidence type="ECO:0000313" key="2">
    <source>
        <dbReference type="EMBL" id="GAA2046861.1"/>
    </source>
</evidence>
<protein>
    <submittedName>
        <fullName evidence="2">Uncharacterized protein</fullName>
    </submittedName>
</protein>
<organism evidence="2 3">
    <name type="scientific">Catenulispora yoronensis</name>
    <dbReference type="NCBI Taxonomy" id="450799"/>
    <lineage>
        <taxon>Bacteria</taxon>
        <taxon>Bacillati</taxon>
        <taxon>Actinomycetota</taxon>
        <taxon>Actinomycetes</taxon>
        <taxon>Catenulisporales</taxon>
        <taxon>Catenulisporaceae</taxon>
        <taxon>Catenulispora</taxon>
    </lineage>
</organism>
<reference evidence="3" key="1">
    <citation type="journal article" date="2019" name="Int. J. Syst. Evol. Microbiol.">
        <title>The Global Catalogue of Microorganisms (GCM) 10K type strain sequencing project: providing services to taxonomists for standard genome sequencing and annotation.</title>
        <authorList>
            <consortium name="The Broad Institute Genomics Platform"/>
            <consortium name="The Broad Institute Genome Sequencing Center for Infectious Disease"/>
            <person name="Wu L."/>
            <person name="Ma J."/>
        </authorList>
    </citation>
    <scope>NUCLEOTIDE SEQUENCE [LARGE SCALE GENOMIC DNA]</scope>
    <source>
        <strain evidence="3">JCM 16014</strain>
    </source>
</reference>
<keyword evidence="3" id="KW-1185">Reference proteome</keyword>
<sequence>MEEVGGSTSGVREPGGSVPGVREPGRLPAELLEPIVEPRFGIDGWSYAGTVLEERFEPRIEAELAQAVHMICGGLATAWNYRRAAQLLESQQAYAQAYAVLESWATEGPDPDPGLAKWRARLAAAVLARGGGRLG</sequence>
<dbReference type="Proteomes" id="UP001500751">
    <property type="component" value="Unassembled WGS sequence"/>
</dbReference>
<evidence type="ECO:0000313" key="3">
    <source>
        <dbReference type="Proteomes" id="UP001500751"/>
    </source>
</evidence>
<comment type="caution">
    <text evidence="2">The sequence shown here is derived from an EMBL/GenBank/DDBJ whole genome shotgun (WGS) entry which is preliminary data.</text>
</comment>